<accession>A0AAV4ES37</accession>
<protein>
    <submittedName>
        <fullName evidence="2">Uncharacterized protein</fullName>
    </submittedName>
</protein>
<evidence type="ECO:0000313" key="3">
    <source>
        <dbReference type="Proteomes" id="UP000762676"/>
    </source>
</evidence>
<evidence type="ECO:0000256" key="1">
    <source>
        <dbReference type="SAM" id="MobiDB-lite"/>
    </source>
</evidence>
<feature type="region of interest" description="Disordered" evidence="1">
    <location>
        <begin position="418"/>
        <end position="454"/>
    </location>
</feature>
<dbReference type="EMBL" id="BMAT01010942">
    <property type="protein sequence ID" value="GFR63662.1"/>
    <property type="molecule type" value="Genomic_DNA"/>
</dbReference>
<dbReference type="AlphaFoldDB" id="A0AAV4ES37"/>
<feature type="compositionally biased region" description="Low complexity" evidence="1">
    <location>
        <begin position="314"/>
        <end position="325"/>
    </location>
</feature>
<evidence type="ECO:0000313" key="2">
    <source>
        <dbReference type="EMBL" id="GFR63662.1"/>
    </source>
</evidence>
<feature type="region of interest" description="Disordered" evidence="1">
    <location>
        <begin position="22"/>
        <end position="43"/>
    </location>
</feature>
<feature type="region of interest" description="Disordered" evidence="1">
    <location>
        <begin position="300"/>
        <end position="329"/>
    </location>
</feature>
<keyword evidence="3" id="KW-1185">Reference proteome</keyword>
<proteinExistence type="predicted"/>
<sequence>MQASFYNYGTTSTSNQNSYDVSFDQGTWQQPGAVQSSDQPHQQDSAYYTGVISGAPQNYYTGTTSGNSAAMGGNFAQGATTSVSKPPQLTPGIVNTNQMESGPQYGNNTVPYSAPNQYQDSAAGHMNYNSNDLNYYGYSNDQYTTNSGDVMANNESYNTMGLGIGNSSGGVRSDTTAVSMGSSVGMGANSGGASMGVTGENMYMNSNTGSVNRAGGNVGIGPNDVKRLSNNRGMGMTYKGGGMGMHTVTGRKTDFQNNMATAENVENSSDTFNNNYDYNYNNNDYYFCGNNGSNYQNFRGRGSYFQNHPRGNLSGSRGQFSSGSRGDWRPSSGFKNNYFHADRRGRRGFIGGPHNHGRDLNHSSEGHHSGYLMGKGGEGSLSIHLSPAHYNKWCYLRKKFGKRDNELAEYLLDIHDEYCPGNKEQSEPQKPIRKRKVSEETRETPSSDDVEEELTEEEIQMKELMGFAGFKSSKGSKPRDLCFSAADCAKSLPKSPNETEEQGSATITTLTAEERRAMASLGGFSVFAKSDSVDPVAVGFGAPAITFTPMDESTKSTTPS</sequence>
<gene>
    <name evidence="2" type="ORF">ElyMa_005488300</name>
</gene>
<organism evidence="2 3">
    <name type="scientific">Elysia marginata</name>
    <dbReference type="NCBI Taxonomy" id="1093978"/>
    <lineage>
        <taxon>Eukaryota</taxon>
        <taxon>Metazoa</taxon>
        <taxon>Spiralia</taxon>
        <taxon>Lophotrochozoa</taxon>
        <taxon>Mollusca</taxon>
        <taxon>Gastropoda</taxon>
        <taxon>Heterobranchia</taxon>
        <taxon>Euthyneura</taxon>
        <taxon>Panpulmonata</taxon>
        <taxon>Sacoglossa</taxon>
        <taxon>Placobranchoidea</taxon>
        <taxon>Plakobranchidae</taxon>
        <taxon>Elysia</taxon>
    </lineage>
</organism>
<reference evidence="2 3" key="1">
    <citation type="journal article" date="2021" name="Elife">
        <title>Chloroplast acquisition without the gene transfer in kleptoplastic sea slugs, Plakobranchus ocellatus.</title>
        <authorList>
            <person name="Maeda T."/>
            <person name="Takahashi S."/>
            <person name="Yoshida T."/>
            <person name="Shimamura S."/>
            <person name="Takaki Y."/>
            <person name="Nagai Y."/>
            <person name="Toyoda A."/>
            <person name="Suzuki Y."/>
            <person name="Arimoto A."/>
            <person name="Ishii H."/>
            <person name="Satoh N."/>
            <person name="Nishiyama T."/>
            <person name="Hasebe M."/>
            <person name="Maruyama T."/>
            <person name="Minagawa J."/>
            <person name="Obokata J."/>
            <person name="Shigenobu S."/>
        </authorList>
    </citation>
    <scope>NUCLEOTIDE SEQUENCE [LARGE SCALE GENOMIC DNA]</scope>
</reference>
<name>A0AAV4ES37_9GAST</name>
<dbReference type="Proteomes" id="UP000762676">
    <property type="component" value="Unassembled WGS sequence"/>
</dbReference>
<comment type="caution">
    <text evidence="2">The sequence shown here is derived from an EMBL/GenBank/DDBJ whole genome shotgun (WGS) entry which is preliminary data.</text>
</comment>